<sequence>MDIAGSTLPISDAIKLLGITFDRHLNYDKHISEIVRSCNYHLCAIRHIRHMITRNVAAALCRCLILSRLDYFNSLLYGASNASFFHSLSNVSLASNFRSNHLQNCSLSFKTLLLKSPTYLYDISRHEHTRSLRSSSTGFLNIPVAGSAWLAAVFVMQLVCLECVTS</sequence>
<organism evidence="2 3">
    <name type="scientific">Helobdella robusta</name>
    <name type="common">Californian leech</name>
    <dbReference type="NCBI Taxonomy" id="6412"/>
    <lineage>
        <taxon>Eukaryota</taxon>
        <taxon>Metazoa</taxon>
        <taxon>Spiralia</taxon>
        <taxon>Lophotrochozoa</taxon>
        <taxon>Annelida</taxon>
        <taxon>Clitellata</taxon>
        <taxon>Hirudinea</taxon>
        <taxon>Rhynchobdellida</taxon>
        <taxon>Glossiphoniidae</taxon>
        <taxon>Helobdella</taxon>
    </lineage>
</organism>
<dbReference type="GeneID" id="20204933"/>
<dbReference type="HOGENOM" id="CLU_1604511_0_0_1"/>
<dbReference type="EnsemblMetazoa" id="HelroT174296">
    <property type="protein sequence ID" value="HelroP174296"/>
    <property type="gene ID" value="HelroG174296"/>
</dbReference>
<dbReference type="STRING" id="6412.T1F7Y4"/>
<proteinExistence type="predicted"/>
<dbReference type="InParanoid" id="T1F7Y4"/>
<dbReference type="RefSeq" id="XP_009019073.1">
    <property type="nucleotide sequence ID" value="XM_009020825.1"/>
</dbReference>
<dbReference type="OrthoDB" id="6154947at2759"/>
<reference evidence="1 3" key="2">
    <citation type="journal article" date="2013" name="Nature">
        <title>Insights into bilaterian evolution from three spiralian genomes.</title>
        <authorList>
            <person name="Simakov O."/>
            <person name="Marletaz F."/>
            <person name="Cho S.J."/>
            <person name="Edsinger-Gonzales E."/>
            <person name="Havlak P."/>
            <person name="Hellsten U."/>
            <person name="Kuo D.H."/>
            <person name="Larsson T."/>
            <person name="Lv J."/>
            <person name="Arendt D."/>
            <person name="Savage R."/>
            <person name="Osoegawa K."/>
            <person name="de Jong P."/>
            <person name="Grimwood J."/>
            <person name="Chapman J.A."/>
            <person name="Shapiro H."/>
            <person name="Aerts A."/>
            <person name="Otillar R.P."/>
            <person name="Terry A.Y."/>
            <person name="Boore J.L."/>
            <person name="Grigoriev I.V."/>
            <person name="Lindberg D.R."/>
            <person name="Seaver E.C."/>
            <person name="Weisblat D.A."/>
            <person name="Putnam N.H."/>
            <person name="Rokhsar D.S."/>
        </authorList>
    </citation>
    <scope>NUCLEOTIDE SEQUENCE</scope>
</reference>
<name>T1F7Y4_HELRO</name>
<evidence type="ECO:0000313" key="3">
    <source>
        <dbReference type="Proteomes" id="UP000015101"/>
    </source>
</evidence>
<dbReference type="KEGG" id="hro:HELRODRAFT_174296"/>
<keyword evidence="3" id="KW-1185">Reference proteome</keyword>
<evidence type="ECO:0000313" key="1">
    <source>
        <dbReference type="EMBL" id="ESO02859.1"/>
    </source>
</evidence>
<reference evidence="3" key="1">
    <citation type="submission" date="2012-12" db="EMBL/GenBank/DDBJ databases">
        <authorList>
            <person name="Hellsten U."/>
            <person name="Grimwood J."/>
            <person name="Chapman J.A."/>
            <person name="Shapiro H."/>
            <person name="Aerts A."/>
            <person name="Otillar R.P."/>
            <person name="Terry A.Y."/>
            <person name="Boore J.L."/>
            <person name="Simakov O."/>
            <person name="Marletaz F."/>
            <person name="Cho S.-J."/>
            <person name="Edsinger-Gonzales E."/>
            <person name="Havlak P."/>
            <person name="Kuo D.-H."/>
            <person name="Larsson T."/>
            <person name="Lv J."/>
            <person name="Arendt D."/>
            <person name="Savage R."/>
            <person name="Osoegawa K."/>
            <person name="de Jong P."/>
            <person name="Lindberg D.R."/>
            <person name="Seaver E.C."/>
            <person name="Weisblat D.A."/>
            <person name="Putnam N.H."/>
            <person name="Grigoriev I.V."/>
            <person name="Rokhsar D.S."/>
        </authorList>
    </citation>
    <scope>NUCLEOTIDE SEQUENCE</scope>
</reference>
<dbReference type="EMBL" id="KB096716">
    <property type="protein sequence ID" value="ESO02859.1"/>
    <property type="molecule type" value="Genomic_DNA"/>
</dbReference>
<protein>
    <submittedName>
        <fullName evidence="1 2">Uncharacterized protein</fullName>
    </submittedName>
</protein>
<evidence type="ECO:0000313" key="2">
    <source>
        <dbReference type="EnsemblMetazoa" id="HelroP174296"/>
    </source>
</evidence>
<dbReference type="Proteomes" id="UP000015101">
    <property type="component" value="Unassembled WGS sequence"/>
</dbReference>
<dbReference type="CTD" id="20204933"/>
<gene>
    <name evidence="2" type="primary">20204933</name>
    <name evidence="1" type="ORF">HELRODRAFT_174296</name>
</gene>
<dbReference type="AlphaFoldDB" id="T1F7Y4"/>
<reference evidence="2" key="3">
    <citation type="submission" date="2015-06" db="UniProtKB">
        <authorList>
            <consortium name="EnsemblMetazoa"/>
        </authorList>
    </citation>
    <scope>IDENTIFICATION</scope>
</reference>
<dbReference type="EMBL" id="AMQM01004876">
    <property type="status" value="NOT_ANNOTATED_CDS"/>
    <property type="molecule type" value="Genomic_DNA"/>
</dbReference>
<accession>T1F7Y4</accession>